<dbReference type="CDD" id="cd00093">
    <property type="entry name" value="HTH_XRE"/>
    <property type="match status" value="1"/>
</dbReference>
<name>A0A540VRV0_9GAMM</name>
<protein>
    <submittedName>
        <fullName evidence="2">Helix-turn-helix transcriptional regulator</fullName>
    </submittedName>
</protein>
<dbReference type="InterPro" id="IPR010982">
    <property type="entry name" value="Lambda_DNA-bd_dom_sf"/>
</dbReference>
<dbReference type="Proteomes" id="UP000315400">
    <property type="component" value="Unassembled WGS sequence"/>
</dbReference>
<dbReference type="GO" id="GO:0003677">
    <property type="term" value="F:DNA binding"/>
    <property type="evidence" value="ECO:0007669"/>
    <property type="project" value="InterPro"/>
</dbReference>
<evidence type="ECO:0000313" key="3">
    <source>
        <dbReference type="Proteomes" id="UP000315400"/>
    </source>
</evidence>
<dbReference type="InterPro" id="IPR001387">
    <property type="entry name" value="Cro/C1-type_HTH"/>
</dbReference>
<dbReference type="EMBL" id="VIFK01000058">
    <property type="protein sequence ID" value="TQE99485.1"/>
    <property type="molecule type" value="Genomic_DNA"/>
</dbReference>
<organism evidence="2 3">
    <name type="scientific">Spiribacter salinus</name>
    <dbReference type="NCBI Taxonomy" id="1335746"/>
    <lineage>
        <taxon>Bacteria</taxon>
        <taxon>Pseudomonadati</taxon>
        <taxon>Pseudomonadota</taxon>
        <taxon>Gammaproteobacteria</taxon>
        <taxon>Chromatiales</taxon>
        <taxon>Ectothiorhodospiraceae</taxon>
        <taxon>Spiribacter</taxon>
    </lineage>
</organism>
<dbReference type="Pfam" id="PF13560">
    <property type="entry name" value="HTH_31"/>
    <property type="match status" value="1"/>
</dbReference>
<accession>A0A540VRV0</accession>
<dbReference type="AlphaFoldDB" id="A0A540VRV0"/>
<dbReference type="SUPFAM" id="SSF47413">
    <property type="entry name" value="lambda repressor-like DNA-binding domains"/>
    <property type="match status" value="1"/>
</dbReference>
<gene>
    <name evidence="2" type="ORF">FKY71_08395</name>
</gene>
<comment type="caution">
    <text evidence="2">The sequence shown here is derived from an EMBL/GenBank/DDBJ whole genome shotgun (WGS) entry which is preliminary data.</text>
</comment>
<reference evidence="2 3" key="1">
    <citation type="submission" date="2019-06" db="EMBL/GenBank/DDBJ databases">
        <title>Metagenome assembled Genome of Spiribacter salinus SL48-SHIP from the microbial mat of Salt Lake 48 (Novosibirsk region, Russia).</title>
        <authorList>
            <person name="Shipova A."/>
            <person name="Rozanov A.S."/>
            <person name="Bryanskaya A.V."/>
            <person name="Peltek S.E."/>
        </authorList>
    </citation>
    <scope>NUCLEOTIDE SEQUENCE [LARGE SCALE GENOMIC DNA]</scope>
    <source>
        <strain evidence="2">SL48-SHIP-2</strain>
    </source>
</reference>
<evidence type="ECO:0000313" key="2">
    <source>
        <dbReference type="EMBL" id="TQE99485.1"/>
    </source>
</evidence>
<feature type="domain" description="HTH cro/C1-type" evidence="1">
    <location>
        <begin position="20"/>
        <end position="74"/>
    </location>
</feature>
<evidence type="ECO:0000259" key="1">
    <source>
        <dbReference type="PROSITE" id="PS50943"/>
    </source>
</evidence>
<sequence length="81" mass="9301">MGRTRNSPWDSQRVRLCKELRALRLSAGLHQEELAMKLGAHQSFVSRYERGERRLDLFEVHAICTACGSSMSALLKRLELE</sequence>
<dbReference type="Gene3D" id="1.10.260.40">
    <property type="entry name" value="lambda repressor-like DNA-binding domains"/>
    <property type="match status" value="1"/>
</dbReference>
<dbReference type="SMART" id="SM00530">
    <property type="entry name" value="HTH_XRE"/>
    <property type="match status" value="1"/>
</dbReference>
<proteinExistence type="predicted"/>
<dbReference type="PROSITE" id="PS50943">
    <property type="entry name" value="HTH_CROC1"/>
    <property type="match status" value="1"/>
</dbReference>